<proteinExistence type="inferred from homology"/>
<organism evidence="12 13">
    <name type="scientific">Ideonella alba</name>
    <dbReference type="NCBI Taxonomy" id="2824118"/>
    <lineage>
        <taxon>Bacteria</taxon>
        <taxon>Pseudomonadati</taxon>
        <taxon>Pseudomonadota</taxon>
        <taxon>Betaproteobacteria</taxon>
        <taxon>Burkholderiales</taxon>
        <taxon>Sphaerotilaceae</taxon>
        <taxon>Ideonella</taxon>
    </lineage>
</organism>
<feature type="region of interest" description="Disordered" evidence="11">
    <location>
        <begin position="1"/>
        <end position="29"/>
    </location>
</feature>
<protein>
    <recommendedName>
        <fullName evidence="8">L-ornithine N(alpha)-acyltransferase</fullName>
        <ecNumber evidence="7">2.3.2.30</ecNumber>
    </recommendedName>
</protein>
<accession>A0A940YEJ3</accession>
<dbReference type="RefSeq" id="WP_210856448.1">
    <property type="nucleotide sequence ID" value="NZ_JAGQDD010000019.1"/>
</dbReference>
<dbReference type="Pfam" id="PF13444">
    <property type="entry name" value="Acetyltransf_5"/>
    <property type="match status" value="1"/>
</dbReference>
<evidence type="ECO:0000256" key="11">
    <source>
        <dbReference type="SAM" id="MobiDB-lite"/>
    </source>
</evidence>
<evidence type="ECO:0000256" key="1">
    <source>
        <dbReference type="ARBA" id="ARBA00005189"/>
    </source>
</evidence>
<gene>
    <name evidence="12" type="ORF">KAK03_19890</name>
</gene>
<evidence type="ECO:0000256" key="10">
    <source>
        <dbReference type="ARBA" id="ARBA00047785"/>
    </source>
</evidence>
<keyword evidence="2" id="KW-0444">Lipid biosynthesis</keyword>
<name>A0A940YEJ3_9BURK</name>
<evidence type="ECO:0000256" key="6">
    <source>
        <dbReference type="ARBA" id="ARBA00038095"/>
    </source>
</evidence>
<evidence type="ECO:0000256" key="3">
    <source>
        <dbReference type="ARBA" id="ARBA00022679"/>
    </source>
</evidence>
<dbReference type="Proteomes" id="UP000676246">
    <property type="component" value="Unassembled WGS sequence"/>
</dbReference>
<evidence type="ECO:0000256" key="8">
    <source>
        <dbReference type="ARBA" id="ARBA00039866"/>
    </source>
</evidence>
<keyword evidence="13" id="KW-1185">Reference proteome</keyword>
<sequence>MKELPSPTQPLMQLLESPLRRRPPVAPAQPRRALEEPVLEVVWARHQDEVLAAQRLRWRVFVDEMGASLPPTPHLGADHDIDRFDEHCEHLLVRLPGTEGRPAEVIGTYRVLTPAAALRAGGLYSDSEFDLAPLQAWRPRLVELGRSCVHPEHRSGAVIMALWAELAAFMERNRLEAMIGCASVTMNDGGHHAASLWTRLQAQYLSEPAFRLTPRLPLPVEQLDTTLDAEPPALLKGYLRCGARILGAPAWDPDFNTADLPVMLQLADLPARYRRHFLRAG</sequence>
<dbReference type="AlphaFoldDB" id="A0A940YEJ3"/>
<comment type="catalytic activity">
    <reaction evidence="10">
        <text>a (3R)-hydroxyacyl-[ACP] + L-ornithine = a lyso-ornithine lipid + holo-[ACP] + H(+)</text>
        <dbReference type="Rhea" id="RHEA:20633"/>
        <dbReference type="Rhea" id="RHEA-COMP:9685"/>
        <dbReference type="Rhea" id="RHEA-COMP:9945"/>
        <dbReference type="ChEBI" id="CHEBI:15378"/>
        <dbReference type="ChEBI" id="CHEBI:46911"/>
        <dbReference type="ChEBI" id="CHEBI:64479"/>
        <dbReference type="ChEBI" id="CHEBI:78827"/>
        <dbReference type="ChEBI" id="CHEBI:138482"/>
        <dbReference type="EC" id="2.3.2.30"/>
    </reaction>
    <physiologicalReaction direction="left-to-right" evidence="10">
        <dbReference type="Rhea" id="RHEA:20634"/>
    </physiologicalReaction>
</comment>
<reference evidence="12 13" key="1">
    <citation type="submission" date="2021-04" db="EMBL/GenBank/DDBJ databases">
        <title>The genome sequence of Ideonella sp. 3Y2.</title>
        <authorList>
            <person name="Liu Y."/>
        </authorList>
    </citation>
    <scope>NUCLEOTIDE SEQUENCE [LARGE SCALE GENOMIC DNA]</scope>
    <source>
        <strain evidence="12 13">3Y2</strain>
    </source>
</reference>
<comment type="pathway">
    <text evidence="1">Lipid metabolism.</text>
</comment>
<evidence type="ECO:0000256" key="9">
    <source>
        <dbReference type="ARBA" id="ARBA00045724"/>
    </source>
</evidence>
<evidence type="ECO:0000256" key="5">
    <source>
        <dbReference type="ARBA" id="ARBA00023315"/>
    </source>
</evidence>
<evidence type="ECO:0000313" key="12">
    <source>
        <dbReference type="EMBL" id="MBQ0932738.1"/>
    </source>
</evidence>
<evidence type="ECO:0000256" key="7">
    <source>
        <dbReference type="ARBA" id="ARBA00039058"/>
    </source>
</evidence>
<keyword evidence="5 12" id="KW-0012">Acyltransferase</keyword>
<dbReference type="EMBL" id="JAGQDD010000019">
    <property type="protein sequence ID" value="MBQ0932738.1"/>
    <property type="molecule type" value="Genomic_DNA"/>
</dbReference>
<comment type="similarity">
    <text evidence="6">Belongs to the acetyltransferase family. OlsB subfamily.</text>
</comment>
<keyword evidence="4" id="KW-0443">Lipid metabolism</keyword>
<dbReference type="SUPFAM" id="SSF55729">
    <property type="entry name" value="Acyl-CoA N-acyltransferases (Nat)"/>
    <property type="match status" value="1"/>
</dbReference>
<dbReference type="GO" id="GO:0006629">
    <property type="term" value="P:lipid metabolic process"/>
    <property type="evidence" value="ECO:0007669"/>
    <property type="project" value="UniProtKB-KW"/>
</dbReference>
<comment type="caution">
    <text evidence="12">The sequence shown here is derived from an EMBL/GenBank/DDBJ whole genome shotgun (WGS) entry which is preliminary data.</text>
</comment>
<dbReference type="InterPro" id="IPR016181">
    <property type="entry name" value="Acyl_CoA_acyltransferase"/>
</dbReference>
<evidence type="ECO:0000313" key="13">
    <source>
        <dbReference type="Proteomes" id="UP000676246"/>
    </source>
</evidence>
<dbReference type="PANTHER" id="PTHR37323">
    <property type="entry name" value="GCN5-RELATED N-ACETYLTRANSFERASE"/>
    <property type="match status" value="1"/>
</dbReference>
<dbReference type="InterPro" id="IPR052351">
    <property type="entry name" value="Ornithine_N-alpha-AT"/>
</dbReference>
<dbReference type="EC" id="2.3.2.30" evidence="7"/>
<comment type="function">
    <text evidence="9">Catalyzes the first step in the biosynthesis of ornithine lipids, which are phosphorus-free membrane lipids. Catalyzes the 3-hydroxyacyl-acyl carrier protein-dependent acylation of ornithine to form lyso-ornithine lipid (LOL).</text>
</comment>
<dbReference type="Gene3D" id="3.40.630.30">
    <property type="match status" value="1"/>
</dbReference>
<evidence type="ECO:0000256" key="2">
    <source>
        <dbReference type="ARBA" id="ARBA00022516"/>
    </source>
</evidence>
<evidence type="ECO:0000256" key="4">
    <source>
        <dbReference type="ARBA" id="ARBA00023098"/>
    </source>
</evidence>
<keyword evidence="3 12" id="KW-0808">Transferase</keyword>
<dbReference type="GO" id="GO:0043810">
    <property type="term" value="F:ornithine-acyl [acyl carrier protein] N-acyltransferase activity"/>
    <property type="evidence" value="ECO:0007669"/>
    <property type="project" value="UniProtKB-EC"/>
</dbReference>
<dbReference type="PANTHER" id="PTHR37323:SF1">
    <property type="entry name" value="L-ORNITHINE N(ALPHA)-ACYLTRANSFERASE"/>
    <property type="match status" value="1"/>
</dbReference>